<reference evidence="3 4" key="1">
    <citation type="submission" date="2023-01" db="EMBL/GenBank/DDBJ databases">
        <title>Analysis of 21 Apiospora genomes using comparative genomics revels a genus with tremendous synthesis potential of carbohydrate active enzymes and secondary metabolites.</title>
        <authorList>
            <person name="Sorensen T."/>
        </authorList>
    </citation>
    <scope>NUCLEOTIDE SEQUENCE [LARGE SCALE GENOMIC DNA]</scope>
    <source>
        <strain evidence="3 4">CBS 117206</strain>
    </source>
</reference>
<evidence type="ECO:0000313" key="4">
    <source>
        <dbReference type="Proteomes" id="UP001392437"/>
    </source>
</evidence>
<gene>
    <name evidence="3" type="ORF">PG999_003914</name>
</gene>
<dbReference type="Gene3D" id="3.10.310.70">
    <property type="match status" value="1"/>
</dbReference>
<proteinExistence type="predicted"/>
<organism evidence="3 4">
    <name type="scientific">Apiospora kogelbergensis</name>
    <dbReference type="NCBI Taxonomy" id="1337665"/>
    <lineage>
        <taxon>Eukaryota</taxon>
        <taxon>Fungi</taxon>
        <taxon>Dikarya</taxon>
        <taxon>Ascomycota</taxon>
        <taxon>Pezizomycotina</taxon>
        <taxon>Sordariomycetes</taxon>
        <taxon>Xylariomycetidae</taxon>
        <taxon>Amphisphaeriales</taxon>
        <taxon>Apiosporaceae</taxon>
        <taxon>Apiospora</taxon>
    </lineage>
</organism>
<feature type="transmembrane region" description="Helical" evidence="1">
    <location>
        <begin position="12"/>
        <end position="30"/>
    </location>
</feature>
<dbReference type="SUPFAM" id="SSF51556">
    <property type="entry name" value="Metallo-dependent hydrolases"/>
    <property type="match status" value="1"/>
</dbReference>
<dbReference type="PANTHER" id="PTHR22642:SF2">
    <property type="entry name" value="PROTEIN LONG AFTER FAR-RED 3"/>
    <property type="match status" value="1"/>
</dbReference>
<dbReference type="AlphaFoldDB" id="A0AAW0R518"/>
<dbReference type="CDD" id="cd01300">
    <property type="entry name" value="YtcJ_like"/>
    <property type="match status" value="1"/>
</dbReference>
<dbReference type="SUPFAM" id="SSF51338">
    <property type="entry name" value="Composite domain of metallo-dependent hydrolases"/>
    <property type="match status" value="1"/>
</dbReference>
<dbReference type="InterPro" id="IPR011059">
    <property type="entry name" value="Metal-dep_hydrolase_composite"/>
</dbReference>
<dbReference type="GO" id="GO:0016810">
    <property type="term" value="F:hydrolase activity, acting on carbon-nitrogen (but not peptide) bonds"/>
    <property type="evidence" value="ECO:0007669"/>
    <property type="project" value="InterPro"/>
</dbReference>
<keyword evidence="1" id="KW-0812">Transmembrane</keyword>
<feature type="domain" description="Amidohydrolase 3" evidence="2">
    <location>
        <begin position="126"/>
        <end position="559"/>
    </location>
</feature>
<evidence type="ECO:0000313" key="3">
    <source>
        <dbReference type="EMBL" id="KAK8123996.1"/>
    </source>
</evidence>
<dbReference type="Gene3D" id="3.20.20.140">
    <property type="entry name" value="Metal-dependent hydrolases"/>
    <property type="match status" value="1"/>
</dbReference>
<dbReference type="InterPro" id="IPR033932">
    <property type="entry name" value="YtcJ-like"/>
</dbReference>
<protein>
    <recommendedName>
        <fullName evidence="2">Amidohydrolase 3 domain-containing protein</fullName>
    </recommendedName>
</protein>
<evidence type="ECO:0000256" key="1">
    <source>
        <dbReference type="SAM" id="Phobius"/>
    </source>
</evidence>
<keyword evidence="1" id="KW-1133">Transmembrane helix</keyword>
<name>A0AAW0R518_9PEZI</name>
<keyword evidence="4" id="KW-1185">Reference proteome</keyword>
<dbReference type="Proteomes" id="UP001392437">
    <property type="component" value="Unassembled WGS sequence"/>
</dbReference>
<comment type="caution">
    <text evidence="3">The sequence shown here is derived from an EMBL/GenBank/DDBJ whole genome shotgun (WGS) entry which is preliminary data.</text>
</comment>
<dbReference type="EMBL" id="JAQQWP010000003">
    <property type="protein sequence ID" value="KAK8123996.1"/>
    <property type="molecule type" value="Genomic_DNA"/>
</dbReference>
<accession>A0AAW0R518</accession>
<evidence type="ECO:0000259" key="2">
    <source>
        <dbReference type="Pfam" id="PF07969"/>
    </source>
</evidence>
<dbReference type="InterPro" id="IPR032466">
    <property type="entry name" value="Metal_Hydrolase"/>
</dbReference>
<dbReference type="PANTHER" id="PTHR22642">
    <property type="entry name" value="IMIDAZOLONEPROPIONASE"/>
    <property type="match status" value="1"/>
</dbReference>
<dbReference type="InterPro" id="IPR013108">
    <property type="entry name" value="Amidohydro_3"/>
</dbReference>
<keyword evidence="1" id="KW-0472">Membrane</keyword>
<sequence length="562" mass="62454">MGWFRVRQSQGSFWFCATAVGIGLIGFSSFPQTAFHDFLSTTHCYQSVRTHSKATSYVNCFSVTPSGTFSKVFQAADGSSLAARAQPGFVIPGLWEYATLYSLFLLLEDVRGRLESYLSDHPNAGTRKEWLRGLGWDQMALGQMPTAADLAASHQLKDRYIMLDRVDMHCIWVSEAILNLLPESIPDVSGGDIVRYPGMGVFCDNAMKIIMDLRPEPDAAKKETFLRSAMTSLHKVGLVGVHDAGVNPGNLALYRDLVRSSDWTLRVYAMVECYERNAFCGNEIEKYVDERGFLDISSVKLFADGALGSWGSALIKPYSDRPDTSGSLLINSSELTKIASAWATKGFQVNIHAIGDLANRNAINAIEAALQLTCREPSLAMCQARRRFRIEHCQIVHPDDQVRMRSIGVIPSIQPTHATSDMAYVVERLGRGRTTEEAYRMRSLLETGPVLGSDFPIEPCDPFQGIYAAVTRRNPHTGQGTDDFPEGWYAEEALSLDQAVRGFSEGPAYGSFMEGRAGVIQRGAFADWVVLDKPLEEMDIEDFRSVNIRETWVAGKRVYERN</sequence>
<dbReference type="Pfam" id="PF07969">
    <property type="entry name" value="Amidohydro_3"/>
    <property type="match status" value="1"/>
</dbReference>